<dbReference type="PANTHER" id="PTHR34418">
    <property type="entry name" value="NUCLEAR PORE COMPLEX PROTEIN NUP214 ISOFORM X1"/>
    <property type="match status" value="1"/>
</dbReference>
<organism evidence="1 2">
    <name type="scientific">Ricinus communis</name>
    <name type="common">Castor bean</name>
    <dbReference type="NCBI Taxonomy" id="3988"/>
    <lineage>
        <taxon>Eukaryota</taxon>
        <taxon>Viridiplantae</taxon>
        <taxon>Streptophyta</taxon>
        <taxon>Embryophyta</taxon>
        <taxon>Tracheophyta</taxon>
        <taxon>Spermatophyta</taxon>
        <taxon>Magnoliopsida</taxon>
        <taxon>eudicotyledons</taxon>
        <taxon>Gunneridae</taxon>
        <taxon>Pentapetalae</taxon>
        <taxon>rosids</taxon>
        <taxon>fabids</taxon>
        <taxon>Malpighiales</taxon>
        <taxon>Euphorbiaceae</taxon>
        <taxon>Acalyphoideae</taxon>
        <taxon>Acalypheae</taxon>
        <taxon>Ricinus</taxon>
    </lineage>
</organism>
<dbReference type="GO" id="GO:0017056">
    <property type="term" value="F:structural constituent of nuclear pore"/>
    <property type="evidence" value="ECO:0007669"/>
    <property type="project" value="InterPro"/>
</dbReference>
<protein>
    <submittedName>
        <fullName evidence="1">Uncharacterized protein</fullName>
    </submittedName>
</protein>
<dbReference type="InterPro" id="IPR044694">
    <property type="entry name" value="NUP214"/>
</dbReference>
<dbReference type="Proteomes" id="UP000008311">
    <property type="component" value="Unassembled WGS sequence"/>
</dbReference>
<dbReference type="PANTHER" id="PTHR34418:SF3">
    <property type="entry name" value="NUCLEAR PORE COMPLEX PROTEIN NUP214"/>
    <property type="match status" value="1"/>
</dbReference>
<dbReference type="GO" id="GO:0006405">
    <property type="term" value="P:RNA export from nucleus"/>
    <property type="evidence" value="ECO:0007669"/>
    <property type="project" value="InterPro"/>
</dbReference>
<proteinExistence type="predicted"/>
<sequence length="139" mass="14691">MGAFSSGFAAKAFAQAPAPNEFGQPAQMGAGQQALGSVLRSSGRSRQFGAGLIGGFASASSMDGFSRATTGGGFAVVASGGGFPSLASSSDGLGRFLMWLQVAGDLVAWLQVAEVYRSWWCWICYYFFGQKWWWICCGR</sequence>
<accession>B9RRE8</accession>
<dbReference type="STRING" id="3988.B9RRE8"/>
<dbReference type="AlphaFoldDB" id="B9RRE8"/>
<keyword evidence="2" id="KW-1185">Reference proteome</keyword>
<evidence type="ECO:0000313" key="1">
    <source>
        <dbReference type="EMBL" id="EEF46064.1"/>
    </source>
</evidence>
<reference evidence="2" key="1">
    <citation type="journal article" date="2010" name="Nat. Biotechnol.">
        <title>Draft genome sequence of the oilseed species Ricinus communis.</title>
        <authorList>
            <person name="Chan A.P."/>
            <person name="Crabtree J."/>
            <person name="Zhao Q."/>
            <person name="Lorenzi H."/>
            <person name="Orvis J."/>
            <person name="Puiu D."/>
            <person name="Melake-Berhan A."/>
            <person name="Jones K.M."/>
            <person name="Redman J."/>
            <person name="Chen G."/>
            <person name="Cahoon E.B."/>
            <person name="Gedil M."/>
            <person name="Stanke M."/>
            <person name="Haas B.J."/>
            <person name="Wortman J.R."/>
            <person name="Fraser-Liggett C.M."/>
            <person name="Ravel J."/>
            <person name="Rabinowicz P.D."/>
        </authorList>
    </citation>
    <scope>NUCLEOTIDE SEQUENCE [LARGE SCALE GENOMIC DNA]</scope>
    <source>
        <strain evidence="2">cv. Hale</strain>
    </source>
</reference>
<dbReference type="InParanoid" id="B9RRE8"/>
<gene>
    <name evidence="1" type="ORF">RCOM_1188890</name>
</gene>
<evidence type="ECO:0000313" key="2">
    <source>
        <dbReference type="Proteomes" id="UP000008311"/>
    </source>
</evidence>
<dbReference type="EMBL" id="EQ973803">
    <property type="protein sequence ID" value="EEF46064.1"/>
    <property type="molecule type" value="Genomic_DNA"/>
</dbReference>
<name>B9RRE8_RICCO</name>